<dbReference type="Gene3D" id="3.50.50.100">
    <property type="match status" value="1"/>
</dbReference>
<keyword evidence="5" id="KW-0809">Transit peptide</keyword>
<dbReference type="InterPro" id="IPR023753">
    <property type="entry name" value="FAD/NAD-binding_dom"/>
</dbReference>
<accession>A0A069PEV9</accession>
<dbReference type="GO" id="GO:0050136">
    <property type="term" value="F:NADH dehydrogenase (quinone) (non-electrogenic) activity"/>
    <property type="evidence" value="ECO:0007669"/>
    <property type="project" value="UniProtKB-EC"/>
</dbReference>
<dbReference type="PANTHER" id="PTHR43706">
    <property type="entry name" value="NADH DEHYDROGENASE"/>
    <property type="match status" value="1"/>
</dbReference>
<dbReference type="InterPro" id="IPR045024">
    <property type="entry name" value="NDH-2"/>
</dbReference>
<evidence type="ECO:0000259" key="10">
    <source>
        <dbReference type="Pfam" id="PF22366"/>
    </source>
</evidence>
<evidence type="ECO:0000256" key="8">
    <source>
        <dbReference type="ARBA" id="ARBA00047599"/>
    </source>
</evidence>
<evidence type="ECO:0000259" key="9">
    <source>
        <dbReference type="Pfam" id="PF07992"/>
    </source>
</evidence>
<evidence type="ECO:0000256" key="4">
    <source>
        <dbReference type="ARBA" id="ARBA00022827"/>
    </source>
</evidence>
<evidence type="ECO:0000256" key="2">
    <source>
        <dbReference type="ARBA" id="ARBA00012637"/>
    </source>
</evidence>
<feature type="domain" description="External alternative NADH-ubiquinone oxidoreductase-like C-terminal" evidence="10">
    <location>
        <begin position="354"/>
        <end position="410"/>
    </location>
</feature>
<dbReference type="Proteomes" id="UP000027466">
    <property type="component" value="Unassembled WGS sequence"/>
</dbReference>
<sequence length="425" mass="46799">MPNIVVVGGGFGGMELARALHHQIPSGYQLVLISENSYTTFNPLLSEAVGASIFPEHVVAPIREVLDARECSRFIMGRVRDVDAERRTVLCHTLAGLMLVPYEQLVLAFGNRAHNDFIPGMAEHSFPLKTVGDAMEIRNQVLRRLAQIELETDIVVRRALGHFVVIGGGFSGVEVAGELVDCLAGIRRYYPRVQKDEVRVTVVHGGAHLLPELLPALGVAAEHSLRRRGVDVRLQTRASEVRAGDVCLGDGELLAARTVVCTIGTRPNTLAEHLAARLKLNLERGRIVVAGDMSVPSLPGMWALGDCALVPNALDGKPSPPTAQFAVRQARHLALNLRRHIAGKKTADFNYRARGMIATVGHMKGVAQVRGLPLSGLPAWLLWRAYYLSQMPTLRRKLRISVEWAWEMFFPADITHLQFKRSKDQ</sequence>
<dbReference type="PRINTS" id="PR00411">
    <property type="entry name" value="PNDRDTASEI"/>
</dbReference>
<reference evidence="11 12" key="1">
    <citation type="submission" date="2014-03" db="EMBL/GenBank/DDBJ databases">
        <title>Draft Genome Sequences of Four Burkholderia Strains.</title>
        <authorList>
            <person name="Liu X.Y."/>
            <person name="Li C.X."/>
            <person name="Xu J.H."/>
        </authorList>
    </citation>
    <scope>NUCLEOTIDE SEQUENCE [LARGE SCALE GENOMIC DNA]</scope>
    <source>
        <strain evidence="11 12">DSM 50014</strain>
    </source>
</reference>
<evidence type="ECO:0000256" key="1">
    <source>
        <dbReference type="ARBA" id="ARBA00005272"/>
    </source>
</evidence>
<keyword evidence="6" id="KW-0560">Oxidoreductase</keyword>
<dbReference type="EC" id="1.6.5.9" evidence="2"/>
<keyword evidence="7" id="KW-0520">NAD</keyword>
<gene>
    <name evidence="11" type="ORF">BG61_41090</name>
</gene>
<comment type="caution">
    <text evidence="11">The sequence shown here is derived from an EMBL/GenBank/DDBJ whole genome shotgun (WGS) entry which is preliminary data.</text>
</comment>
<dbReference type="Pfam" id="PF07992">
    <property type="entry name" value="Pyr_redox_2"/>
    <property type="match status" value="1"/>
</dbReference>
<evidence type="ECO:0000256" key="7">
    <source>
        <dbReference type="ARBA" id="ARBA00023027"/>
    </source>
</evidence>
<dbReference type="Pfam" id="PF22366">
    <property type="entry name" value="NDH2_C"/>
    <property type="match status" value="1"/>
</dbReference>
<keyword evidence="12" id="KW-1185">Reference proteome</keyword>
<name>A0A069PEV9_9BURK</name>
<comment type="similarity">
    <text evidence="1">Belongs to the NADH dehydrogenase family.</text>
</comment>
<comment type="catalytic activity">
    <reaction evidence="8">
        <text>a quinone + NADH + H(+) = a quinol + NAD(+)</text>
        <dbReference type="Rhea" id="RHEA:46160"/>
        <dbReference type="ChEBI" id="CHEBI:15378"/>
        <dbReference type="ChEBI" id="CHEBI:24646"/>
        <dbReference type="ChEBI" id="CHEBI:57540"/>
        <dbReference type="ChEBI" id="CHEBI:57945"/>
        <dbReference type="ChEBI" id="CHEBI:132124"/>
        <dbReference type="EC" id="1.6.5.9"/>
    </reaction>
</comment>
<evidence type="ECO:0000256" key="3">
    <source>
        <dbReference type="ARBA" id="ARBA00022630"/>
    </source>
</evidence>
<organism evidence="11 12">
    <name type="scientific">Caballeronia glathei</name>
    <dbReference type="NCBI Taxonomy" id="60547"/>
    <lineage>
        <taxon>Bacteria</taxon>
        <taxon>Pseudomonadati</taxon>
        <taxon>Pseudomonadota</taxon>
        <taxon>Betaproteobacteria</taxon>
        <taxon>Burkholderiales</taxon>
        <taxon>Burkholderiaceae</taxon>
        <taxon>Caballeronia</taxon>
    </lineage>
</organism>
<protein>
    <recommendedName>
        <fullName evidence="2">NADH:ubiquinone reductase (non-electrogenic)</fullName>
        <ecNumber evidence="2">1.6.5.9</ecNumber>
    </recommendedName>
</protein>
<evidence type="ECO:0000313" key="12">
    <source>
        <dbReference type="Proteomes" id="UP000027466"/>
    </source>
</evidence>
<evidence type="ECO:0000256" key="6">
    <source>
        <dbReference type="ARBA" id="ARBA00023002"/>
    </source>
</evidence>
<dbReference type="SUPFAM" id="SSF51905">
    <property type="entry name" value="FAD/NAD(P)-binding domain"/>
    <property type="match status" value="1"/>
</dbReference>
<evidence type="ECO:0000256" key="5">
    <source>
        <dbReference type="ARBA" id="ARBA00022946"/>
    </source>
</evidence>
<feature type="domain" description="FAD/NAD(P)-binding" evidence="9">
    <location>
        <begin position="3"/>
        <end position="330"/>
    </location>
</feature>
<proteinExistence type="inferred from homology"/>
<dbReference type="STRING" id="60547.GCA_000751215_04871"/>
<dbReference type="InterPro" id="IPR036188">
    <property type="entry name" value="FAD/NAD-bd_sf"/>
</dbReference>
<keyword evidence="4" id="KW-0274">FAD</keyword>
<dbReference type="EMBL" id="JFHC01000092">
    <property type="protein sequence ID" value="KDR38374.1"/>
    <property type="molecule type" value="Genomic_DNA"/>
</dbReference>
<dbReference type="PRINTS" id="PR00368">
    <property type="entry name" value="FADPNR"/>
</dbReference>
<evidence type="ECO:0000313" key="11">
    <source>
        <dbReference type="EMBL" id="KDR38374.1"/>
    </source>
</evidence>
<keyword evidence="3" id="KW-0285">Flavoprotein</keyword>
<dbReference type="AlphaFoldDB" id="A0A069PEV9"/>
<dbReference type="PANTHER" id="PTHR43706:SF47">
    <property type="entry name" value="EXTERNAL NADH-UBIQUINONE OXIDOREDUCTASE 1, MITOCHONDRIAL-RELATED"/>
    <property type="match status" value="1"/>
</dbReference>
<dbReference type="InterPro" id="IPR054585">
    <property type="entry name" value="NDH2-like_C"/>
</dbReference>